<dbReference type="CDD" id="cd00077">
    <property type="entry name" value="HDc"/>
    <property type="match status" value="1"/>
</dbReference>
<dbReference type="InterPro" id="IPR045600">
    <property type="entry name" value="RelA/SpoT_AH_RIS"/>
</dbReference>
<dbReference type="CDD" id="cd04876">
    <property type="entry name" value="ACT_RelA-SpoT"/>
    <property type="match status" value="1"/>
</dbReference>
<dbReference type="EMBL" id="AP014564">
    <property type="protein sequence ID" value="BAV94133.1"/>
    <property type="molecule type" value="Genomic_DNA"/>
</dbReference>
<evidence type="ECO:0000259" key="2">
    <source>
        <dbReference type="PROSITE" id="PS51880"/>
    </source>
</evidence>
<dbReference type="InterPro" id="IPR012676">
    <property type="entry name" value="TGS-like"/>
</dbReference>
<dbReference type="PANTHER" id="PTHR21262:SF31">
    <property type="entry name" value="GTP PYROPHOSPHOKINASE"/>
    <property type="match status" value="1"/>
</dbReference>
<keyword evidence="4" id="KW-1185">Reference proteome</keyword>
<dbReference type="Pfam" id="PF13291">
    <property type="entry name" value="ACT_4"/>
    <property type="match status" value="1"/>
</dbReference>
<gene>
    <name evidence="3" type="ORF">JBKA6_0120</name>
</gene>
<dbReference type="InterPro" id="IPR033655">
    <property type="entry name" value="TGS_RelA/SpoT"/>
</dbReference>
<dbReference type="FunFam" id="3.10.20.30:FF:000002">
    <property type="entry name" value="GTP pyrophosphokinase (RelA/SpoT)"/>
    <property type="match status" value="1"/>
</dbReference>
<dbReference type="Gene3D" id="3.30.460.10">
    <property type="entry name" value="Beta Polymerase, domain 2"/>
    <property type="match status" value="1"/>
</dbReference>
<dbReference type="Pfam" id="PF04607">
    <property type="entry name" value="RelA_SpoT"/>
    <property type="match status" value="1"/>
</dbReference>
<dbReference type="GO" id="GO:0015969">
    <property type="term" value="P:guanosine tetraphosphate metabolic process"/>
    <property type="evidence" value="ECO:0007669"/>
    <property type="project" value="InterPro"/>
</dbReference>
<dbReference type="NCBIfam" id="TIGR00691">
    <property type="entry name" value="spoT_relA"/>
    <property type="match status" value="1"/>
</dbReference>
<dbReference type="Gene3D" id="1.10.3210.10">
    <property type="entry name" value="Hypothetical protein af1432"/>
    <property type="match status" value="1"/>
</dbReference>
<dbReference type="InterPro" id="IPR003607">
    <property type="entry name" value="HD/PDEase_dom"/>
</dbReference>
<dbReference type="Pfam" id="PF13328">
    <property type="entry name" value="HD_4"/>
    <property type="match status" value="1"/>
</dbReference>
<evidence type="ECO:0000313" key="4">
    <source>
        <dbReference type="Proteomes" id="UP000243197"/>
    </source>
</evidence>
<dbReference type="PANTHER" id="PTHR21262">
    <property type="entry name" value="GUANOSINE-3',5'-BIS DIPHOSPHATE 3'-PYROPHOSPHOHYDROLASE"/>
    <property type="match status" value="1"/>
</dbReference>
<dbReference type="InterPro" id="IPR004095">
    <property type="entry name" value="TGS"/>
</dbReference>
<dbReference type="Gene3D" id="3.30.70.260">
    <property type="match status" value="1"/>
</dbReference>
<dbReference type="CDD" id="cd01668">
    <property type="entry name" value="TGS_RSH"/>
    <property type="match status" value="1"/>
</dbReference>
<feature type="domain" description="TGS" evidence="2">
    <location>
        <begin position="399"/>
        <end position="460"/>
    </location>
</feature>
<dbReference type="InterPro" id="IPR007685">
    <property type="entry name" value="RelA_SpoT"/>
</dbReference>
<dbReference type="CDD" id="cd05399">
    <property type="entry name" value="NT_Rel-Spo_like"/>
    <property type="match status" value="1"/>
</dbReference>
<dbReference type="SMART" id="SM00954">
    <property type="entry name" value="RelA_SpoT"/>
    <property type="match status" value="1"/>
</dbReference>
<dbReference type="AlphaFoldDB" id="A0A1J1DZN2"/>
<dbReference type="SUPFAM" id="SSF81301">
    <property type="entry name" value="Nucleotidyltransferase"/>
    <property type="match status" value="1"/>
</dbReference>
<dbReference type="InterPro" id="IPR002912">
    <property type="entry name" value="ACT_dom"/>
</dbReference>
<comment type="similarity">
    <text evidence="1">Belongs to the relA/spoT family.</text>
</comment>
<dbReference type="Pfam" id="PF19296">
    <property type="entry name" value="RelA_AH_RIS"/>
    <property type="match status" value="1"/>
</dbReference>
<name>A0A1J1DZN2_9FLAO</name>
<dbReference type="SUPFAM" id="SSF81271">
    <property type="entry name" value="TGS-like"/>
    <property type="match status" value="1"/>
</dbReference>
<dbReference type="Proteomes" id="UP000243197">
    <property type="component" value="Chromosome"/>
</dbReference>
<protein>
    <submittedName>
        <fullName evidence="3">GTP pyrophosphokinase</fullName>
    </submittedName>
</protein>
<evidence type="ECO:0000256" key="1">
    <source>
        <dbReference type="RuleBase" id="RU003847"/>
    </source>
</evidence>
<sequence length="736" mass="84457">MANDLQIEKRNILRSYRSLLKNPYQKLSDGDIRDIRKSFDFALEVHKDQRRKSGEPYIYHPIAVAKIVTEEIGLGKVSIISALLHDVVEDSSYTLHDIEEHFSPTVAKIVKGLTKITEVKNSNSSQQVENFRNMLLTLSDDVRVILIKLADRLHNMRTLDSMSRNKQIEKASETLFIYAPLAHRLGLYNIKSELEDLGLKYTDPHSYNSIQLRIKESESKQKEYIRKISEIVSEELNRHSIKFEIKGRPKSIYSINKKIKEKDIDIDQIYDIFAIRIIFESNIEDEKFNAWKIYSIVTDKFKPKPSRLRDWLSTPKATGYEALHTTVMGLDGKWVEIQIRSQRMDEIAERGYAAHYKYKNANTKDNFDTWILKLKDMLQDLDVDSAEFVGDFTSNLHQEEVYVFTPNGDLKSLPLGASALDFAFEIHAEIGLTCLGAKINGRLFPLSHKLKNGDQIEIVTSKNQKPKADWLNFVITGKAKSNIKASLREDNRKIVKEGREILTQKLSVLGTDFDEKTTNSLVSFFKEKKISDVFYKVGVGAIRSTNIKRFVESRKGIIRNIRSRLKRKYDSLRQKRALLLKDKEQKYKTIVFGSNEQELEYKLSVCCNPVYGDNIFGFTSINDNIVKIHREDCPNSVNMISNYGHRVIRARWVDFANDTSFLSSIKIKAVDNNGLLSGVTNILSTEMNIVIKSLNGFEKSGVFEANLSVMVHSLGQLEDLLGRLKKIEGVYSIKRV</sequence>
<dbReference type="FunFam" id="1.10.3210.10:FF:000001">
    <property type="entry name" value="GTP pyrophosphokinase RelA"/>
    <property type="match status" value="1"/>
</dbReference>
<accession>A0A1J1DZN2</accession>
<evidence type="ECO:0000313" key="3">
    <source>
        <dbReference type="EMBL" id="BAV94133.1"/>
    </source>
</evidence>
<dbReference type="KEGG" id="ise:JBKA6_0120"/>
<dbReference type="InterPro" id="IPR043519">
    <property type="entry name" value="NT_sf"/>
</dbReference>
<organism evidence="3 4">
    <name type="scientific">Ichthyobacterium seriolicida</name>
    <dbReference type="NCBI Taxonomy" id="242600"/>
    <lineage>
        <taxon>Bacteria</taxon>
        <taxon>Pseudomonadati</taxon>
        <taxon>Bacteroidota</taxon>
        <taxon>Flavobacteriia</taxon>
        <taxon>Flavobacteriales</taxon>
        <taxon>Ichthyobacteriaceae</taxon>
        <taxon>Ichthyobacterium</taxon>
    </lineage>
</organism>
<dbReference type="InterPro" id="IPR004811">
    <property type="entry name" value="RelA/Spo_fam"/>
</dbReference>
<dbReference type="PROSITE" id="PS51880">
    <property type="entry name" value="TGS"/>
    <property type="match status" value="1"/>
</dbReference>
<keyword evidence="3" id="KW-0808">Transferase</keyword>
<dbReference type="GO" id="GO:0016301">
    <property type="term" value="F:kinase activity"/>
    <property type="evidence" value="ECO:0007669"/>
    <property type="project" value="UniProtKB-KW"/>
</dbReference>
<dbReference type="SUPFAM" id="SSF109604">
    <property type="entry name" value="HD-domain/PDEase-like"/>
    <property type="match status" value="1"/>
</dbReference>
<dbReference type="Pfam" id="PF02824">
    <property type="entry name" value="TGS"/>
    <property type="match status" value="1"/>
</dbReference>
<proteinExistence type="inferred from homology"/>
<dbReference type="Gene3D" id="3.10.20.30">
    <property type="match status" value="1"/>
</dbReference>
<dbReference type="RefSeq" id="WP_172843087.1">
    <property type="nucleotide sequence ID" value="NZ_AP014564.1"/>
</dbReference>
<dbReference type="GO" id="GO:0005886">
    <property type="term" value="C:plasma membrane"/>
    <property type="evidence" value="ECO:0007669"/>
    <property type="project" value="TreeGrafter"/>
</dbReference>
<dbReference type="InterPro" id="IPR012675">
    <property type="entry name" value="Beta-grasp_dom_sf"/>
</dbReference>
<comment type="function">
    <text evidence="1">In eubacteria ppGpp (guanosine 3'-diphosphate 5'-diphosphate) is a mediator of the stringent response that coordinates a variety of cellular activities in response to changes in nutritional abundance.</text>
</comment>
<dbReference type="SMART" id="SM00471">
    <property type="entry name" value="HDc"/>
    <property type="match status" value="1"/>
</dbReference>
<reference evidence="3 4" key="1">
    <citation type="submission" date="2014-03" db="EMBL/GenBank/DDBJ databases">
        <title>complete genome sequence of Flavobacteriaceae bacterium JBKA-6.</title>
        <authorList>
            <person name="Takano T."/>
            <person name="Nakamura Y."/>
            <person name="Takuma S."/>
            <person name="Yasuike M."/>
            <person name="Matsuyama T."/>
            <person name="Sakai T."/>
            <person name="Fujiwara A."/>
            <person name="Kimoto K."/>
            <person name="Fukuda Y."/>
            <person name="Kondo H."/>
            <person name="Hirono I."/>
            <person name="Nakayasu C."/>
        </authorList>
    </citation>
    <scope>NUCLEOTIDE SEQUENCE [LARGE SCALE GENOMIC DNA]</scope>
    <source>
        <strain evidence="3 4">JBKA-6</strain>
    </source>
</reference>
<keyword evidence="3" id="KW-0418">Kinase</keyword>